<dbReference type="InParanoid" id="A0A0L0HSF9"/>
<organism evidence="2 3">
    <name type="scientific">Spizellomyces punctatus (strain DAOM BR117)</name>
    <dbReference type="NCBI Taxonomy" id="645134"/>
    <lineage>
        <taxon>Eukaryota</taxon>
        <taxon>Fungi</taxon>
        <taxon>Fungi incertae sedis</taxon>
        <taxon>Chytridiomycota</taxon>
        <taxon>Chytridiomycota incertae sedis</taxon>
        <taxon>Chytridiomycetes</taxon>
        <taxon>Spizellomycetales</taxon>
        <taxon>Spizellomycetaceae</taxon>
        <taxon>Spizellomyces</taxon>
    </lineage>
</organism>
<reference evidence="2 3" key="1">
    <citation type="submission" date="2009-08" db="EMBL/GenBank/DDBJ databases">
        <title>The Genome Sequence of Spizellomyces punctatus strain DAOM BR117.</title>
        <authorList>
            <consortium name="The Broad Institute Genome Sequencing Platform"/>
            <person name="Russ C."/>
            <person name="Cuomo C."/>
            <person name="Shea T."/>
            <person name="Young S.K."/>
            <person name="Zeng Q."/>
            <person name="Koehrsen M."/>
            <person name="Haas B."/>
            <person name="Borodovsky M."/>
            <person name="Guigo R."/>
            <person name="Alvarado L."/>
            <person name="Berlin A."/>
            <person name="Bochicchio J."/>
            <person name="Borenstein D."/>
            <person name="Chapman S."/>
            <person name="Chen Z."/>
            <person name="Engels R."/>
            <person name="Freedman E."/>
            <person name="Gellesch M."/>
            <person name="Goldberg J."/>
            <person name="Griggs A."/>
            <person name="Gujja S."/>
            <person name="Heiman D."/>
            <person name="Hepburn T."/>
            <person name="Howarth C."/>
            <person name="Jen D."/>
            <person name="Larson L."/>
            <person name="Lewis B."/>
            <person name="Mehta T."/>
            <person name="Park D."/>
            <person name="Pearson M."/>
            <person name="Roberts A."/>
            <person name="Saif S."/>
            <person name="Shenoy N."/>
            <person name="Sisk P."/>
            <person name="Stolte C."/>
            <person name="Sykes S."/>
            <person name="Thomson T."/>
            <person name="Walk T."/>
            <person name="White J."/>
            <person name="Yandava C."/>
            <person name="Burger G."/>
            <person name="Gray M.W."/>
            <person name="Holland P.W.H."/>
            <person name="King N."/>
            <person name="Lang F.B.F."/>
            <person name="Roger A.J."/>
            <person name="Ruiz-Trillo I."/>
            <person name="Lander E."/>
            <person name="Nusbaum C."/>
        </authorList>
    </citation>
    <scope>NUCLEOTIDE SEQUENCE [LARGE SCALE GENOMIC DNA]</scope>
    <source>
        <strain evidence="2 3">DAOM BR117</strain>
    </source>
</reference>
<evidence type="ECO:0000256" key="1">
    <source>
        <dbReference type="SAM" id="SignalP"/>
    </source>
</evidence>
<dbReference type="VEuPathDB" id="FungiDB:SPPG_08813"/>
<dbReference type="OrthoDB" id="10396532at2759"/>
<dbReference type="RefSeq" id="XP_016612330.1">
    <property type="nucleotide sequence ID" value="XM_016756951.1"/>
</dbReference>
<keyword evidence="3" id="KW-1185">Reference proteome</keyword>
<feature type="signal peptide" evidence="1">
    <location>
        <begin position="1"/>
        <end position="22"/>
    </location>
</feature>
<dbReference type="GeneID" id="27691938"/>
<dbReference type="AlphaFoldDB" id="A0A0L0HSF9"/>
<gene>
    <name evidence="2" type="ORF">SPPG_08813</name>
</gene>
<dbReference type="EMBL" id="KQ257450">
    <property type="protein sequence ID" value="KND04291.1"/>
    <property type="molecule type" value="Genomic_DNA"/>
</dbReference>
<sequence>MKSFTAFVIAAVALLAAPMVSAEGRCPPGQMEVFEGGLFPKFKECRDAEVFCRGTQAVQSGKQTLDACIKRALGK</sequence>
<feature type="chain" id="PRO_5005540060" evidence="1">
    <location>
        <begin position="23"/>
        <end position="75"/>
    </location>
</feature>
<keyword evidence="1" id="KW-0732">Signal</keyword>
<proteinExistence type="predicted"/>
<protein>
    <submittedName>
        <fullName evidence="2">Uncharacterized protein</fullName>
    </submittedName>
</protein>
<name>A0A0L0HSF9_SPIPD</name>
<dbReference type="Proteomes" id="UP000053201">
    <property type="component" value="Unassembled WGS sequence"/>
</dbReference>
<evidence type="ECO:0000313" key="3">
    <source>
        <dbReference type="Proteomes" id="UP000053201"/>
    </source>
</evidence>
<accession>A0A0L0HSF9</accession>
<evidence type="ECO:0000313" key="2">
    <source>
        <dbReference type="EMBL" id="KND04291.1"/>
    </source>
</evidence>